<sequence>MYDLYLVTDEKMSLDRDISYVVEQAVEGGVTMVQLREKELNTREFIKRSLNLKKLLSKYDVPLIINDRIDIALAVEADGVHVGQSDMPYEYVKRLIPEKMMLGLSVETLDQAVEAEKYDLDYLSVSPVFFTPTKTNLYREWGIEGLRKLRSITKHKLIA</sequence>
<keyword evidence="4" id="KW-0479">Metal-binding</keyword>
<dbReference type="EMBL" id="BARW01008639">
    <property type="protein sequence ID" value="GAI86278.1"/>
    <property type="molecule type" value="Genomic_DNA"/>
</dbReference>
<keyword evidence="5" id="KW-0460">Magnesium</keyword>
<dbReference type="GO" id="GO:0005737">
    <property type="term" value="C:cytoplasm"/>
    <property type="evidence" value="ECO:0007669"/>
    <property type="project" value="TreeGrafter"/>
</dbReference>
<comment type="pathway">
    <text evidence="1">Cofactor biosynthesis; thiamine diphosphate biosynthesis; thiamine phosphate from 4-amino-2-methyl-5-diphosphomethylpyrimidine and 4-methyl-5-(2-phosphoethyl)-thiazole: step 1/1.</text>
</comment>
<gene>
    <name evidence="11" type="ORF">S12H4_17632</name>
</gene>
<accession>X1S047</accession>
<dbReference type="CDD" id="cd00564">
    <property type="entry name" value="TMP_TenI"/>
    <property type="match status" value="1"/>
</dbReference>
<evidence type="ECO:0000259" key="10">
    <source>
        <dbReference type="Pfam" id="PF02581"/>
    </source>
</evidence>
<evidence type="ECO:0000256" key="7">
    <source>
        <dbReference type="ARBA" id="ARBA00047334"/>
    </source>
</evidence>
<dbReference type="GO" id="GO:0004789">
    <property type="term" value="F:thiamine-phosphate diphosphorylase activity"/>
    <property type="evidence" value="ECO:0007669"/>
    <property type="project" value="UniProtKB-EC"/>
</dbReference>
<reference evidence="11" key="1">
    <citation type="journal article" date="2014" name="Front. Microbiol.">
        <title>High frequency of phylogenetically diverse reductive dehalogenase-homologous genes in deep subseafloor sedimentary metagenomes.</title>
        <authorList>
            <person name="Kawai M."/>
            <person name="Futagami T."/>
            <person name="Toyoda A."/>
            <person name="Takaki Y."/>
            <person name="Nishi S."/>
            <person name="Hori S."/>
            <person name="Arai W."/>
            <person name="Tsubouchi T."/>
            <person name="Morono Y."/>
            <person name="Uchiyama I."/>
            <person name="Ito T."/>
            <person name="Fujiyama A."/>
            <person name="Inagaki F."/>
            <person name="Takami H."/>
        </authorList>
    </citation>
    <scope>NUCLEOTIDE SEQUENCE</scope>
    <source>
        <strain evidence="11">Expedition CK06-06</strain>
    </source>
</reference>
<evidence type="ECO:0000256" key="3">
    <source>
        <dbReference type="ARBA" id="ARBA00022679"/>
    </source>
</evidence>
<dbReference type="PANTHER" id="PTHR20857">
    <property type="entry name" value="THIAMINE-PHOSPHATE PYROPHOSPHORYLASE"/>
    <property type="match status" value="1"/>
</dbReference>
<dbReference type="GO" id="GO:0009228">
    <property type="term" value="P:thiamine biosynthetic process"/>
    <property type="evidence" value="ECO:0007669"/>
    <property type="project" value="UniProtKB-KW"/>
</dbReference>
<evidence type="ECO:0000256" key="1">
    <source>
        <dbReference type="ARBA" id="ARBA00005165"/>
    </source>
</evidence>
<evidence type="ECO:0000256" key="9">
    <source>
        <dbReference type="ARBA" id="ARBA00047883"/>
    </source>
</evidence>
<dbReference type="InterPro" id="IPR036206">
    <property type="entry name" value="ThiamineP_synth_sf"/>
</dbReference>
<dbReference type="InterPro" id="IPR022998">
    <property type="entry name" value="ThiamineP_synth_TenI"/>
</dbReference>
<dbReference type="UniPathway" id="UPA00060">
    <property type="reaction ID" value="UER00141"/>
</dbReference>
<evidence type="ECO:0000256" key="6">
    <source>
        <dbReference type="ARBA" id="ARBA00022977"/>
    </source>
</evidence>
<dbReference type="PANTHER" id="PTHR20857:SF23">
    <property type="entry name" value="THIAMINE BIOSYNTHETIC BIFUNCTIONAL ENZYME"/>
    <property type="match status" value="1"/>
</dbReference>
<comment type="catalytic activity">
    <reaction evidence="8">
        <text>2-(2-carboxy-4-methylthiazol-5-yl)ethyl phosphate + 4-amino-2-methyl-5-(diphosphooxymethyl)pyrimidine + 2 H(+) = thiamine phosphate + CO2 + diphosphate</text>
        <dbReference type="Rhea" id="RHEA:47848"/>
        <dbReference type="ChEBI" id="CHEBI:15378"/>
        <dbReference type="ChEBI" id="CHEBI:16526"/>
        <dbReference type="ChEBI" id="CHEBI:33019"/>
        <dbReference type="ChEBI" id="CHEBI:37575"/>
        <dbReference type="ChEBI" id="CHEBI:57841"/>
        <dbReference type="ChEBI" id="CHEBI:62890"/>
        <dbReference type="EC" id="2.5.1.3"/>
    </reaction>
</comment>
<proteinExistence type="predicted"/>
<feature type="domain" description="Thiamine phosphate synthase/TenI" evidence="10">
    <location>
        <begin position="4"/>
        <end position="158"/>
    </location>
</feature>
<evidence type="ECO:0000256" key="2">
    <source>
        <dbReference type="ARBA" id="ARBA00012830"/>
    </source>
</evidence>
<organism evidence="11">
    <name type="scientific">marine sediment metagenome</name>
    <dbReference type="NCBI Taxonomy" id="412755"/>
    <lineage>
        <taxon>unclassified sequences</taxon>
        <taxon>metagenomes</taxon>
        <taxon>ecological metagenomes</taxon>
    </lineage>
</organism>
<comment type="catalytic activity">
    <reaction evidence="7">
        <text>4-methyl-5-(2-phosphooxyethyl)-thiazole + 4-amino-2-methyl-5-(diphosphooxymethyl)pyrimidine + H(+) = thiamine phosphate + diphosphate</text>
        <dbReference type="Rhea" id="RHEA:22328"/>
        <dbReference type="ChEBI" id="CHEBI:15378"/>
        <dbReference type="ChEBI" id="CHEBI:33019"/>
        <dbReference type="ChEBI" id="CHEBI:37575"/>
        <dbReference type="ChEBI" id="CHEBI:57841"/>
        <dbReference type="ChEBI" id="CHEBI:58296"/>
        <dbReference type="EC" id="2.5.1.3"/>
    </reaction>
</comment>
<dbReference type="InterPro" id="IPR034291">
    <property type="entry name" value="TMP_synthase"/>
</dbReference>
<name>X1S047_9ZZZZ</name>
<evidence type="ECO:0000256" key="4">
    <source>
        <dbReference type="ARBA" id="ARBA00022723"/>
    </source>
</evidence>
<dbReference type="GO" id="GO:0009229">
    <property type="term" value="P:thiamine diphosphate biosynthetic process"/>
    <property type="evidence" value="ECO:0007669"/>
    <property type="project" value="UniProtKB-UniPathway"/>
</dbReference>
<dbReference type="EC" id="2.5.1.3" evidence="2"/>
<dbReference type="Pfam" id="PF02581">
    <property type="entry name" value="TMP-TENI"/>
    <property type="match status" value="1"/>
</dbReference>
<protein>
    <recommendedName>
        <fullName evidence="2">thiamine phosphate synthase</fullName>
        <ecNumber evidence="2">2.5.1.3</ecNumber>
    </recommendedName>
</protein>
<comment type="catalytic activity">
    <reaction evidence="9">
        <text>2-[(2R,5Z)-2-carboxy-4-methylthiazol-5(2H)-ylidene]ethyl phosphate + 4-amino-2-methyl-5-(diphosphooxymethyl)pyrimidine + 2 H(+) = thiamine phosphate + CO2 + diphosphate</text>
        <dbReference type="Rhea" id="RHEA:47844"/>
        <dbReference type="ChEBI" id="CHEBI:15378"/>
        <dbReference type="ChEBI" id="CHEBI:16526"/>
        <dbReference type="ChEBI" id="CHEBI:33019"/>
        <dbReference type="ChEBI" id="CHEBI:37575"/>
        <dbReference type="ChEBI" id="CHEBI:57841"/>
        <dbReference type="ChEBI" id="CHEBI:62899"/>
        <dbReference type="EC" id="2.5.1.3"/>
    </reaction>
</comment>
<keyword evidence="3" id="KW-0808">Transferase</keyword>
<dbReference type="SUPFAM" id="SSF51391">
    <property type="entry name" value="Thiamin phosphate synthase"/>
    <property type="match status" value="1"/>
</dbReference>
<comment type="caution">
    <text evidence="11">The sequence shown here is derived from an EMBL/GenBank/DDBJ whole genome shotgun (WGS) entry which is preliminary data.</text>
</comment>
<evidence type="ECO:0000256" key="5">
    <source>
        <dbReference type="ARBA" id="ARBA00022842"/>
    </source>
</evidence>
<dbReference type="AlphaFoldDB" id="X1S047"/>
<keyword evidence="6" id="KW-0784">Thiamine biosynthesis</keyword>
<dbReference type="NCBIfam" id="TIGR00693">
    <property type="entry name" value="thiE"/>
    <property type="match status" value="1"/>
</dbReference>
<dbReference type="GO" id="GO:0046872">
    <property type="term" value="F:metal ion binding"/>
    <property type="evidence" value="ECO:0007669"/>
    <property type="project" value="UniProtKB-KW"/>
</dbReference>
<dbReference type="InterPro" id="IPR013785">
    <property type="entry name" value="Aldolase_TIM"/>
</dbReference>
<dbReference type="Gene3D" id="3.20.20.70">
    <property type="entry name" value="Aldolase class I"/>
    <property type="match status" value="1"/>
</dbReference>
<evidence type="ECO:0000313" key="11">
    <source>
        <dbReference type="EMBL" id="GAI86278.1"/>
    </source>
</evidence>
<feature type="non-terminal residue" evidence="11">
    <location>
        <position position="159"/>
    </location>
</feature>
<evidence type="ECO:0000256" key="8">
    <source>
        <dbReference type="ARBA" id="ARBA00047851"/>
    </source>
</evidence>